<dbReference type="InterPro" id="IPR027589">
    <property type="entry name" value="Choice_anch_B"/>
</dbReference>
<evidence type="ECO:0000313" key="3">
    <source>
        <dbReference type="Proteomes" id="UP000544110"/>
    </source>
</evidence>
<evidence type="ECO:0000256" key="1">
    <source>
        <dbReference type="SAM" id="SignalP"/>
    </source>
</evidence>
<dbReference type="AlphaFoldDB" id="A0A7Y9ULR4"/>
<keyword evidence="3" id="KW-1185">Reference proteome</keyword>
<dbReference type="PANTHER" id="PTHR38787">
    <property type="entry name" value="REGULATORY P DOMAIN-CONTAINING PROTEIN"/>
    <property type="match status" value="1"/>
</dbReference>
<name>A0A7Y9ULR4_9ACTN</name>
<accession>A0A7Y9ULR4</accession>
<dbReference type="EMBL" id="JACCAC010000001">
    <property type="protein sequence ID" value="NYG54596.1"/>
    <property type="molecule type" value="Genomic_DNA"/>
</dbReference>
<dbReference type="GO" id="GO:0005576">
    <property type="term" value="C:extracellular region"/>
    <property type="evidence" value="ECO:0007669"/>
    <property type="project" value="TreeGrafter"/>
</dbReference>
<feature type="signal peptide" evidence="1">
    <location>
        <begin position="1"/>
        <end position="25"/>
    </location>
</feature>
<evidence type="ECO:0000313" key="2">
    <source>
        <dbReference type="EMBL" id="NYG54596.1"/>
    </source>
</evidence>
<comment type="caution">
    <text evidence="2">The sequence shown here is derived from an EMBL/GenBank/DDBJ whole genome shotgun (WGS) entry which is preliminary data.</text>
</comment>
<reference evidence="2 3" key="1">
    <citation type="submission" date="2020-07" db="EMBL/GenBank/DDBJ databases">
        <title>Sequencing the genomes of 1000 actinobacteria strains.</title>
        <authorList>
            <person name="Klenk H.-P."/>
        </authorList>
    </citation>
    <scope>NUCLEOTIDE SEQUENCE [LARGE SCALE GENOMIC DNA]</scope>
    <source>
        <strain evidence="2 3">DSM 24552</strain>
    </source>
</reference>
<organism evidence="2 3">
    <name type="scientific">Nocardioides perillae</name>
    <dbReference type="NCBI Taxonomy" id="1119534"/>
    <lineage>
        <taxon>Bacteria</taxon>
        <taxon>Bacillati</taxon>
        <taxon>Actinomycetota</taxon>
        <taxon>Actinomycetes</taxon>
        <taxon>Propionibacteriales</taxon>
        <taxon>Nocardioidaceae</taxon>
        <taxon>Nocardioides</taxon>
    </lineage>
</organism>
<dbReference type="Proteomes" id="UP000544110">
    <property type="component" value="Unassembled WGS sequence"/>
</dbReference>
<feature type="chain" id="PRO_5031484094" evidence="1">
    <location>
        <begin position="26"/>
        <end position="447"/>
    </location>
</feature>
<keyword evidence="1" id="KW-0732">Signal</keyword>
<dbReference type="PANTHER" id="PTHR38787:SF3">
    <property type="entry name" value="REGULATORY P DOMAIN-CONTAINING PROTEIN"/>
    <property type="match status" value="1"/>
</dbReference>
<proteinExistence type="predicted"/>
<gene>
    <name evidence="2" type="ORF">BJ989_000900</name>
</gene>
<dbReference type="RefSeq" id="WP_179517188.1">
    <property type="nucleotide sequence ID" value="NZ_JACCAC010000001.1"/>
</dbReference>
<sequence>MRLRSAALATAVSAVLAATALPALGHPTHDGSGKESGFDRVAEAVSPGGVPQVPQSDVRCEDGMAGIFPCHKIDLASFLPLSSMDSVWANDVWGWEDPSTGREYALVSLFEGTAFVDVTDGSAPVYLGTMPSENPGDSGNIWGDIKTYGNHAYVVAEASGHGMQVFDLTRLRGVTSERAWTPDTVVDQFGQSHNLAINEDSGRAYVIGATRGVTAPGCATVGGGPIVYDLSDPADPTLAGCYGGDGYTHDIQCVDYVGPDAEHRGKEVCVASNEDTVTVLDASDPTDVEMLARAPYETSAYTHQGWFTEDQRTFLLGDELDELEGTVDGTTTYVWDLTDLDAPVLKGADNDGNPSIDHNIFIHEGLAYQSNYTSGLRVNDTFRVDQGRLTERGFFDVYPADDATTFAGTWGNYPFFDSGKVLVTGIEEGLFVLEPRVKSSTRDNGRG</sequence>
<protein>
    <submittedName>
        <fullName evidence="2">Choice-of-anchor B domain-containing protein</fullName>
    </submittedName>
</protein>
<dbReference type="NCBIfam" id="TIGR04312">
    <property type="entry name" value="choice_anch_B"/>
    <property type="match status" value="1"/>
</dbReference>